<gene>
    <name evidence="1" type="ORF">SHERM_01782</name>
</gene>
<name>A0A9N7NBI0_STRHE</name>
<organism evidence="1 2">
    <name type="scientific">Striga hermonthica</name>
    <name type="common">Purple witchweed</name>
    <name type="synonym">Buchnera hermonthica</name>
    <dbReference type="NCBI Taxonomy" id="68872"/>
    <lineage>
        <taxon>Eukaryota</taxon>
        <taxon>Viridiplantae</taxon>
        <taxon>Streptophyta</taxon>
        <taxon>Embryophyta</taxon>
        <taxon>Tracheophyta</taxon>
        <taxon>Spermatophyta</taxon>
        <taxon>Magnoliopsida</taxon>
        <taxon>eudicotyledons</taxon>
        <taxon>Gunneridae</taxon>
        <taxon>Pentapetalae</taxon>
        <taxon>asterids</taxon>
        <taxon>lamiids</taxon>
        <taxon>Lamiales</taxon>
        <taxon>Orobanchaceae</taxon>
        <taxon>Buchnereae</taxon>
        <taxon>Striga</taxon>
    </lineage>
</organism>
<evidence type="ECO:0000313" key="1">
    <source>
        <dbReference type="EMBL" id="CAA0826582.1"/>
    </source>
</evidence>
<dbReference type="Proteomes" id="UP001153555">
    <property type="component" value="Unassembled WGS sequence"/>
</dbReference>
<evidence type="ECO:0000313" key="2">
    <source>
        <dbReference type="Proteomes" id="UP001153555"/>
    </source>
</evidence>
<comment type="caution">
    <text evidence="1">The sequence shown here is derived from an EMBL/GenBank/DDBJ whole genome shotgun (WGS) entry which is preliminary data.</text>
</comment>
<keyword evidence="2" id="KW-1185">Reference proteome</keyword>
<accession>A0A9N7NBI0</accession>
<proteinExistence type="predicted"/>
<protein>
    <submittedName>
        <fullName evidence="1">Uncharacterized protein</fullName>
    </submittedName>
</protein>
<dbReference type="EMBL" id="CACSLK010027624">
    <property type="protein sequence ID" value="CAA0826582.1"/>
    <property type="molecule type" value="Genomic_DNA"/>
</dbReference>
<dbReference type="AlphaFoldDB" id="A0A9N7NBI0"/>
<dbReference type="Pfam" id="PF25111">
    <property type="entry name" value="AtTam9"/>
    <property type="match status" value="1"/>
</dbReference>
<sequence>MSRFYSCLAVYKASLILRSLSNFVINLNRFYTRFGKFVEFSEVLPMGNKPAKQEKKREDVILVKVVPHVDRAYVRWLTRDLKRIYDFTPQNPQAIKPSDHYIEIMRLNGLLDLDMDDPDLAHLFK</sequence>
<reference evidence="1" key="1">
    <citation type="submission" date="2019-12" db="EMBL/GenBank/DDBJ databases">
        <authorList>
            <person name="Scholes J."/>
        </authorList>
    </citation>
    <scope>NUCLEOTIDE SEQUENCE</scope>
</reference>
<dbReference type="OrthoDB" id="722701at2759"/>
<dbReference type="InterPro" id="IPR056895">
    <property type="entry name" value="AtTam9"/>
</dbReference>